<evidence type="ECO:0000256" key="9">
    <source>
        <dbReference type="HAMAP-Rule" id="MF_00161"/>
    </source>
</evidence>
<accession>A0ABY4ST97</accession>
<comment type="subcellular location">
    <subcellularLocation>
        <location evidence="9">Cell membrane</location>
        <topology evidence="9">Multi-pass membrane protein</topology>
    </subcellularLocation>
</comment>
<dbReference type="PROSITE" id="PS00855">
    <property type="entry name" value="SPASE_II"/>
    <property type="match status" value="1"/>
</dbReference>
<keyword evidence="4 9" id="KW-0812">Transmembrane</keyword>
<evidence type="ECO:0000256" key="1">
    <source>
        <dbReference type="ARBA" id="ARBA00006139"/>
    </source>
</evidence>
<keyword evidence="3 9" id="KW-0645">Protease</keyword>
<evidence type="ECO:0000256" key="6">
    <source>
        <dbReference type="ARBA" id="ARBA00022801"/>
    </source>
</evidence>
<evidence type="ECO:0000256" key="7">
    <source>
        <dbReference type="ARBA" id="ARBA00022989"/>
    </source>
</evidence>
<keyword evidence="2 9" id="KW-1003">Cell membrane</keyword>
<evidence type="ECO:0000313" key="12">
    <source>
        <dbReference type="EMBL" id="URJ25202.1"/>
    </source>
</evidence>
<dbReference type="Pfam" id="PF01252">
    <property type="entry name" value="Peptidase_A8"/>
    <property type="match status" value="1"/>
</dbReference>
<organism evidence="12 13">
    <name type="scientific">Candidatus Blochmannia ocreatus</name>
    <name type="common">nom. nud.</name>
    <dbReference type="NCBI Taxonomy" id="251538"/>
    <lineage>
        <taxon>Bacteria</taxon>
        <taxon>Pseudomonadati</taxon>
        <taxon>Pseudomonadota</taxon>
        <taxon>Gammaproteobacteria</taxon>
        <taxon>Enterobacterales</taxon>
        <taxon>Enterobacteriaceae</taxon>
        <taxon>ant endosymbionts</taxon>
        <taxon>Candidatus Blochmanniella</taxon>
    </lineage>
</organism>
<comment type="similarity">
    <text evidence="1 9 11">Belongs to the peptidase A8 family.</text>
</comment>
<keyword evidence="7 9" id="KW-1133">Transmembrane helix</keyword>
<dbReference type="HAMAP" id="MF_00161">
    <property type="entry name" value="LspA"/>
    <property type="match status" value="1"/>
</dbReference>
<dbReference type="GO" id="GO:0004190">
    <property type="term" value="F:aspartic-type endopeptidase activity"/>
    <property type="evidence" value="ECO:0007669"/>
    <property type="project" value="UniProtKB-EC"/>
</dbReference>
<comment type="function">
    <text evidence="9 10">This protein specifically catalyzes the removal of signal peptides from prolipoproteins.</text>
</comment>
<feature type="transmembrane region" description="Helical" evidence="9">
    <location>
        <begin position="114"/>
        <end position="133"/>
    </location>
</feature>
<evidence type="ECO:0000256" key="8">
    <source>
        <dbReference type="ARBA" id="ARBA00023136"/>
    </source>
</evidence>
<comment type="pathway">
    <text evidence="9">Protein modification; lipoprotein biosynthesis (signal peptide cleavage).</text>
</comment>
<feature type="active site" evidence="9">
    <location>
        <position position="122"/>
    </location>
</feature>
<keyword evidence="5 9" id="KW-0064">Aspartyl protease</keyword>
<dbReference type="NCBIfam" id="TIGR00077">
    <property type="entry name" value="lspA"/>
    <property type="match status" value="1"/>
</dbReference>
<dbReference type="EC" id="3.4.23.36" evidence="9"/>
<evidence type="ECO:0000313" key="13">
    <source>
        <dbReference type="Proteomes" id="UP001056834"/>
    </source>
</evidence>
<evidence type="ECO:0000256" key="10">
    <source>
        <dbReference type="RuleBase" id="RU000594"/>
    </source>
</evidence>
<evidence type="ECO:0000256" key="2">
    <source>
        <dbReference type="ARBA" id="ARBA00022475"/>
    </source>
</evidence>
<feature type="transmembrane region" description="Helical" evidence="9">
    <location>
        <begin position="77"/>
        <end position="94"/>
    </location>
</feature>
<keyword evidence="13" id="KW-1185">Reference proteome</keyword>
<dbReference type="EMBL" id="CP097762">
    <property type="protein sequence ID" value="URJ25202.1"/>
    <property type="molecule type" value="Genomic_DNA"/>
</dbReference>
<feature type="active site" evidence="9">
    <location>
        <position position="104"/>
    </location>
</feature>
<dbReference type="PRINTS" id="PR00781">
    <property type="entry name" value="LIPOSIGPTASE"/>
</dbReference>
<reference evidence="12" key="1">
    <citation type="submission" date="2022-05" db="EMBL/GenBank/DDBJ databases">
        <title>Impact of host demography and evolutionary history on endosymbiont molecular evolution: a test in carpenter ants (Genus Camponotus) and their Blochmannia endosymbionts.</title>
        <authorList>
            <person name="Manthey J.D."/>
            <person name="Giron J.C."/>
            <person name="Hruska J.P."/>
        </authorList>
    </citation>
    <scope>NUCLEOTIDE SEQUENCE</scope>
    <source>
        <strain evidence="12">C-006</strain>
    </source>
</reference>
<evidence type="ECO:0000256" key="3">
    <source>
        <dbReference type="ARBA" id="ARBA00022670"/>
    </source>
</evidence>
<gene>
    <name evidence="9 12" type="primary">lspA</name>
    <name evidence="12" type="ORF">M9405_00495</name>
</gene>
<name>A0ABY4ST97_9ENTR</name>
<proteinExistence type="inferred from homology"/>
<dbReference type="PANTHER" id="PTHR33695:SF1">
    <property type="entry name" value="LIPOPROTEIN SIGNAL PEPTIDASE"/>
    <property type="match status" value="1"/>
</dbReference>
<sequence>MFLDIYTKSFIRAHFFIGEIFPILPGVNLCCVLNSGIAFGLLSNIICVYQKIYIALIILVIIMVVFFLYGSNCFCKTYSFSYSMMIGGALGNLYDRILYGAVIDFIDIYVANWHWPAFNIADVTIFFGFFLLIKEHFFNFYNI</sequence>
<evidence type="ECO:0000256" key="4">
    <source>
        <dbReference type="ARBA" id="ARBA00022692"/>
    </source>
</evidence>
<keyword evidence="8 9" id="KW-0472">Membrane</keyword>
<feature type="transmembrane region" description="Helical" evidence="9">
    <location>
        <begin position="20"/>
        <end position="46"/>
    </location>
</feature>
<dbReference type="PANTHER" id="PTHR33695">
    <property type="entry name" value="LIPOPROTEIN SIGNAL PEPTIDASE"/>
    <property type="match status" value="1"/>
</dbReference>
<dbReference type="InterPro" id="IPR001872">
    <property type="entry name" value="Peptidase_A8"/>
</dbReference>
<evidence type="ECO:0000256" key="5">
    <source>
        <dbReference type="ARBA" id="ARBA00022750"/>
    </source>
</evidence>
<protein>
    <recommendedName>
        <fullName evidence="9">Lipoprotein signal peptidase</fullName>
        <ecNumber evidence="9">3.4.23.36</ecNumber>
    </recommendedName>
    <alternativeName>
        <fullName evidence="9">Prolipoprotein signal peptidase</fullName>
    </alternativeName>
    <alternativeName>
        <fullName evidence="9">Signal peptidase II</fullName>
        <shortName evidence="9">SPase II</shortName>
    </alternativeName>
</protein>
<dbReference type="Proteomes" id="UP001056834">
    <property type="component" value="Chromosome"/>
</dbReference>
<evidence type="ECO:0000256" key="11">
    <source>
        <dbReference type="RuleBase" id="RU004181"/>
    </source>
</evidence>
<keyword evidence="6 9" id="KW-0378">Hydrolase</keyword>
<feature type="transmembrane region" description="Helical" evidence="9">
    <location>
        <begin position="52"/>
        <end position="70"/>
    </location>
</feature>
<comment type="catalytic activity">
    <reaction evidence="9 10">
        <text>Release of signal peptides from bacterial membrane prolipoproteins. Hydrolyzes -Xaa-Yaa-Zaa-|-(S,diacylglyceryl)Cys-, in which Xaa is hydrophobic (preferably Leu), and Yaa (Ala or Ser) and Zaa (Gly or Ala) have small, neutral side chains.</text>
        <dbReference type="EC" id="3.4.23.36"/>
    </reaction>
</comment>